<dbReference type="SUPFAM" id="SSF52540">
    <property type="entry name" value="P-loop containing nucleoside triphosphate hydrolases"/>
    <property type="match status" value="1"/>
</dbReference>
<evidence type="ECO:0000313" key="15">
    <source>
        <dbReference type="Proteomes" id="UP000298787"/>
    </source>
</evidence>
<dbReference type="Gene3D" id="3.40.50.300">
    <property type="entry name" value="P-loop containing nucleotide triphosphate hydrolases"/>
    <property type="match status" value="1"/>
</dbReference>
<dbReference type="GO" id="GO:0016887">
    <property type="term" value="F:ATP hydrolysis activity"/>
    <property type="evidence" value="ECO:0007669"/>
    <property type="project" value="InterPro"/>
</dbReference>
<keyword evidence="6" id="KW-0067">ATP-binding</keyword>
<reference evidence="14 15" key="1">
    <citation type="submission" date="2019-01" db="EMBL/GenBank/DDBJ databases">
        <title>Genome Assembly of Collichthys lucidus.</title>
        <authorList>
            <person name="Cai M."/>
            <person name="Xiao S."/>
        </authorList>
    </citation>
    <scope>NUCLEOTIDE SEQUENCE [LARGE SCALE GENOMIC DNA]</scope>
    <source>
        <strain evidence="14">JT15FE1705JMU</strain>
        <tissue evidence="14">Muscle</tissue>
    </source>
</reference>
<keyword evidence="4" id="KW-0547">Nucleotide-binding</keyword>
<feature type="region of interest" description="Disordered" evidence="12">
    <location>
        <begin position="166"/>
        <end position="186"/>
    </location>
</feature>
<keyword evidence="9" id="KW-0472">Membrane</keyword>
<evidence type="ECO:0000259" key="13">
    <source>
        <dbReference type="SMART" id="SM00382"/>
    </source>
</evidence>
<dbReference type="InterPro" id="IPR021911">
    <property type="entry name" value="ATAD3_N"/>
</dbReference>
<sequence>MSAEIITIRYLPLNNQTQAKTHISVLKTPVVNNCCYFESLDRKFVTFWVYLTVWCNQHGFLDYNRGASETSSADCCSDTFEAGSMSWLFGWWKGSGSTPAEEQTPAAPAEGGGRAPGGSGETNPGISGVTLTRLGWRELRELQGNSTNHEYEAGLEQLKGEQIQLQGEERRKTLAEETKQNQARAQYQDKLARQRYDDQLRQQKFLNEENLRKQEESVMKQEAMRKATVEHEMDLRHKNDLLRIEAEAQARAQVERENADLIREQIRLKAAEHRQTVLESIKTAGAVFGEGFRAFISDWDKLTATVAGLTLLAAGVYSARNATAVAGRYIESRLGKPSLVRETSRLTVAEAIKHPIKTTKRLRSRPQDALEGVVLSAALEERVRDIAIATRNTRQNRGLYRNILMYGPPGTGKTLFAKKLALHSGMDYAIMTGGDIAPMGRDGVTAMHKVFDWASTSGRGLLLFVDEADAFLRKRSTEKISEDLRATLNAFLYRTGEQSNKLVSYIIHCAWPGMKRFMLVLASNQPEQFDWAINDRIDEIVNFALPSLEERERLVRLYFDKFVLGPATTGRQRLKLSQFDYGQKCSDIAERAEGMSGREISKLGVAWQAAAYSSEDGVLTEAMIDSRVDDAIKQHAQKMDWLLMEAGVGVGKVGVLLPKEMPVGIAPQDTASIGQTDTSPTVQQILPLLESSSAQTEAAILPSKVEAEVILKEATTLVKESEVAAGTAVGTEESIVEMATAVPLVQEVKSIKDLTEEVLGTAVSTETMVAEVKEIVTDLKEAEGTPALIVQETVAETEATDVVKEDTDVVAPLETTISAVAQENKLDAVVCNAVPEPEATVVGLSQEMVVQESESAATSVDSVETGATKAFEEVATDAAKFAEEIAQNVAQATESLTNIVKEVEVIATDMAKVADTVVTITEEIEAVVAKEVEVMESDVVKDANEVMVEAESQTSEVEMVMTELVKKSESTAIEVVKEVEPAVTEITTMEAKAIPTEFAVETEATASEEPKKPHITAIEFTSEDQILATEIVKDPLSTEIPVREAEVTPEEVLKDAEVLTTKEAEMMESVIVKDTNEVVVETESQTSEVAKEVEVVVTDVVKESESIATEVFKEVKPAMTETATEEAEAIPTEFAVETEATILGEPKKAQNTTPEFTTEAQALATEIVKDPSSTEIPVKEAESLTSKEAEVMEKDVVKDTNEVVVETEEAQILATEIGAKEVELTLEEISMETEVLTTKKTEAMESDVAKDVNEAVVETESQTSEVAKEVEVVVTDVVKESESIATEVFKEVEPAMTETATKEAEVSTEVAVETEATISGEPKKAQMTTSEFTTEAQALATEIVKDPSSTEIPVKEAESLTSKEAEVTERDVVKDTTKVVVETNEAQILATEIAAKEVELTLEDFPKETEVLTTKETEAMESDVVKDVNEAVVETESQTSEVSKEIEVVMTDVVKESKSIALEVVQDVEPATTGTGGKEAEAIPAEFVIETEATTSEEPKEPQTTDTELEAEIVKDPLTAVIATKEAEVTPTEVSKEVEILQTKAADPVASEDVKLPEATEVGAKDAEAETIKAAEEVVVTEFTDDTTSAAVPNLETKVDTEIVGSEQSEKLEIPTTEKSAASQTPSTEDPEPSKAEKPLSNKQTRDDDKPPV</sequence>
<dbReference type="FunFam" id="3.40.50.300:FF:000470">
    <property type="entry name" value="ATPase family, AAA domain containing 3A"/>
    <property type="match status" value="1"/>
</dbReference>
<organism evidence="14 15">
    <name type="scientific">Collichthys lucidus</name>
    <name type="common">Big head croaker</name>
    <name type="synonym">Sciaena lucida</name>
    <dbReference type="NCBI Taxonomy" id="240159"/>
    <lineage>
        <taxon>Eukaryota</taxon>
        <taxon>Metazoa</taxon>
        <taxon>Chordata</taxon>
        <taxon>Craniata</taxon>
        <taxon>Vertebrata</taxon>
        <taxon>Euteleostomi</taxon>
        <taxon>Actinopterygii</taxon>
        <taxon>Neopterygii</taxon>
        <taxon>Teleostei</taxon>
        <taxon>Neoteleostei</taxon>
        <taxon>Acanthomorphata</taxon>
        <taxon>Eupercaria</taxon>
        <taxon>Sciaenidae</taxon>
        <taxon>Collichthys</taxon>
    </lineage>
</organism>
<dbReference type="GO" id="GO:0007005">
    <property type="term" value="P:mitochondrion organization"/>
    <property type="evidence" value="ECO:0007669"/>
    <property type="project" value="TreeGrafter"/>
</dbReference>
<comment type="subcellular location">
    <subcellularLocation>
        <location evidence="1">Mitochondrion inner membrane</location>
    </subcellularLocation>
    <subcellularLocation>
        <location evidence="2">Mitochondrion matrix</location>
        <location evidence="2">Mitochondrion nucleoid</location>
    </subcellularLocation>
</comment>
<dbReference type="PANTHER" id="PTHR23075">
    <property type="entry name" value="PUTATIVE ATP-ASE"/>
    <property type="match status" value="1"/>
</dbReference>
<dbReference type="CDD" id="cd19512">
    <property type="entry name" value="RecA-like_ATAD3-like"/>
    <property type="match status" value="1"/>
</dbReference>
<evidence type="ECO:0000256" key="12">
    <source>
        <dbReference type="SAM" id="MobiDB-lite"/>
    </source>
</evidence>
<evidence type="ECO:0000256" key="3">
    <source>
        <dbReference type="ARBA" id="ARBA00006914"/>
    </source>
</evidence>
<accession>A0A4V6APL1</accession>
<dbReference type="Proteomes" id="UP000298787">
    <property type="component" value="Chromosome 10"/>
</dbReference>
<evidence type="ECO:0000256" key="7">
    <source>
        <dbReference type="ARBA" id="ARBA00023054"/>
    </source>
</evidence>
<feature type="region of interest" description="Disordered" evidence="12">
    <location>
        <begin position="95"/>
        <end position="128"/>
    </location>
</feature>
<dbReference type="GO" id="GO:0005743">
    <property type="term" value="C:mitochondrial inner membrane"/>
    <property type="evidence" value="ECO:0007669"/>
    <property type="project" value="UniProtKB-SubCell"/>
</dbReference>
<evidence type="ECO:0000256" key="9">
    <source>
        <dbReference type="ARBA" id="ARBA00023136"/>
    </source>
</evidence>
<keyword evidence="10" id="KW-1135">Mitochondrion nucleoid</keyword>
<feature type="compositionally biased region" description="Low complexity" evidence="12">
    <location>
        <begin position="98"/>
        <end position="109"/>
    </location>
</feature>
<dbReference type="STRING" id="240159.A0A4V6APL1"/>
<evidence type="ECO:0000256" key="8">
    <source>
        <dbReference type="ARBA" id="ARBA00023128"/>
    </source>
</evidence>
<dbReference type="SMART" id="SM00382">
    <property type="entry name" value="AAA"/>
    <property type="match status" value="1"/>
</dbReference>
<feature type="region of interest" description="Disordered" evidence="12">
    <location>
        <begin position="1585"/>
        <end position="1653"/>
    </location>
</feature>
<feature type="compositionally biased region" description="Gly residues" evidence="12">
    <location>
        <begin position="110"/>
        <end position="120"/>
    </location>
</feature>
<keyword evidence="8" id="KW-0496">Mitochondrion</keyword>
<dbReference type="PANTHER" id="PTHR23075:SF0">
    <property type="entry name" value="ATPASE FAMILY AAA DOMAIN-CONTAINING PROTEIN 3"/>
    <property type="match status" value="1"/>
</dbReference>
<evidence type="ECO:0000256" key="2">
    <source>
        <dbReference type="ARBA" id="ARBA00004436"/>
    </source>
</evidence>
<keyword evidence="15" id="KW-1185">Reference proteome</keyword>
<dbReference type="GO" id="GO:0008270">
    <property type="term" value="F:zinc ion binding"/>
    <property type="evidence" value="ECO:0007669"/>
    <property type="project" value="TreeGrafter"/>
</dbReference>
<evidence type="ECO:0000256" key="4">
    <source>
        <dbReference type="ARBA" id="ARBA00022741"/>
    </source>
</evidence>
<feature type="compositionally biased region" description="Basic and acidic residues" evidence="12">
    <location>
        <begin position="1632"/>
        <end position="1653"/>
    </location>
</feature>
<comment type="similarity">
    <text evidence="3">Belongs to the AAA ATPase family.</text>
</comment>
<feature type="domain" description="AAA+ ATPase" evidence="13">
    <location>
        <begin position="399"/>
        <end position="547"/>
    </location>
</feature>
<name>A0A4V6APL1_COLLU</name>
<dbReference type="GO" id="GO:0042645">
    <property type="term" value="C:mitochondrial nucleoid"/>
    <property type="evidence" value="ECO:0007669"/>
    <property type="project" value="UniProtKB-SubCell"/>
</dbReference>
<feature type="coiled-coil region" evidence="11">
    <location>
        <begin position="244"/>
        <end position="274"/>
    </location>
</feature>
<dbReference type="GO" id="GO:0005524">
    <property type="term" value="F:ATP binding"/>
    <property type="evidence" value="ECO:0007669"/>
    <property type="project" value="UniProtKB-KW"/>
</dbReference>
<dbReference type="InterPro" id="IPR003593">
    <property type="entry name" value="AAA+_ATPase"/>
</dbReference>
<dbReference type="Pfam" id="PF12037">
    <property type="entry name" value="ATAD3_N"/>
    <property type="match status" value="1"/>
</dbReference>
<dbReference type="InterPro" id="IPR003959">
    <property type="entry name" value="ATPase_AAA_core"/>
</dbReference>
<dbReference type="Pfam" id="PF00004">
    <property type="entry name" value="AAA"/>
    <property type="match status" value="1"/>
</dbReference>
<dbReference type="InterPro" id="IPR027417">
    <property type="entry name" value="P-loop_NTPase"/>
</dbReference>
<proteinExistence type="inferred from homology"/>
<evidence type="ECO:0000256" key="11">
    <source>
        <dbReference type="SAM" id="Coils"/>
    </source>
</evidence>
<dbReference type="EMBL" id="CM014087">
    <property type="protein sequence ID" value="TKS77162.1"/>
    <property type="molecule type" value="Genomic_DNA"/>
</dbReference>
<gene>
    <name evidence="14" type="ORF">D9C73_011253</name>
</gene>
<protein>
    <submittedName>
        <fullName evidence="14">ATPase family AAA domain-containing protein 3</fullName>
    </submittedName>
</protein>
<evidence type="ECO:0000256" key="6">
    <source>
        <dbReference type="ARBA" id="ARBA00022840"/>
    </source>
</evidence>
<feature type="compositionally biased region" description="Basic and acidic residues" evidence="12">
    <location>
        <begin position="167"/>
        <end position="179"/>
    </location>
</feature>
<feature type="compositionally biased region" description="Polar residues" evidence="12">
    <location>
        <begin position="1617"/>
        <end position="1628"/>
    </location>
</feature>
<keyword evidence="7 11" id="KW-0175">Coiled coil</keyword>
<evidence type="ECO:0000256" key="10">
    <source>
        <dbReference type="ARBA" id="ARBA00023271"/>
    </source>
</evidence>
<keyword evidence="5" id="KW-0999">Mitochondrion inner membrane</keyword>
<evidence type="ECO:0000256" key="5">
    <source>
        <dbReference type="ARBA" id="ARBA00022792"/>
    </source>
</evidence>
<evidence type="ECO:0000256" key="1">
    <source>
        <dbReference type="ARBA" id="ARBA00004273"/>
    </source>
</evidence>
<evidence type="ECO:0000313" key="14">
    <source>
        <dbReference type="EMBL" id="TKS77162.1"/>
    </source>
</evidence>